<accession>A0ABU6TU66</accession>
<feature type="region of interest" description="Disordered" evidence="1">
    <location>
        <begin position="85"/>
        <end position="106"/>
    </location>
</feature>
<name>A0ABU6TU66_9FABA</name>
<dbReference type="EMBL" id="JASCZI010092507">
    <property type="protein sequence ID" value="MED6152447.1"/>
    <property type="molecule type" value="Genomic_DNA"/>
</dbReference>
<gene>
    <name evidence="2" type="ORF">PIB30_092206</name>
</gene>
<sequence>MEQRKPSKLASSNQQVFAWWDGMARRGKVKLKKKERNRGRRKQETEEEESRKQRKPGIKETESTPWVCMVTFGSLSKCEQNVTHSKTWPDSLQDPLAMFGPRLDVG</sequence>
<evidence type="ECO:0000313" key="3">
    <source>
        <dbReference type="Proteomes" id="UP001341840"/>
    </source>
</evidence>
<proteinExistence type="predicted"/>
<keyword evidence="3" id="KW-1185">Reference proteome</keyword>
<feature type="region of interest" description="Disordered" evidence="1">
    <location>
        <begin position="28"/>
        <end position="63"/>
    </location>
</feature>
<dbReference type="Proteomes" id="UP001341840">
    <property type="component" value="Unassembled WGS sequence"/>
</dbReference>
<comment type="caution">
    <text evidence="2">The sequence shown here is derived from an EMBL/GenBank/DDBJ whole genome shotgun (WGS) entry which is preliminary data.</text>
</comment>
<protein>
    <submittedName>
        <fullName evidence="2">Uncharacterized protein</fullName>
    </submittedName>
</protein>
<feature type="compositionally biased region" description="Basic residues" evidence="1">
    <location>
        <begin position="28"/>
        <end position="41"/>
    </location>
</feature>
<organism evidence="2 3">
    <name type="scientific">Stylosanthes scabra</name>
    <dbReference type="NCBI Taxonomy" id="79078"/>
    <lineage>
        <taxon>Eukaryota</taxon>
        <taxon>Viridiplantae</taxon>
        <taxon>Streptophyta</taxon>
        <taxon>Embryophyta</taxon>
        <taxon>Tracheophyta</taxon>
        <taxon>Spermatophyta</taxon>
        <taxon>Magnoliopsida</taxon>
        <taxon>eudicotyledons</taxon>
        <taxon>Gunneridae</taxon>
        <taxon>Pentapetalae</taxon>
        <taxon>rosids</taxon>
        <taxon>fabids</taxon>
        <taxon>Fabales</taxon>
        <taxon>Fabaceae</taxon>
        <taxon>Papilionoideae</taxon>
        <taxon>50 kb inversion clade</taxon>
        <taxon>dalbergioids sensu lato</taxon>
        <taxon>Dalbergieae</taxon>
        <taxon>Pterocarpus clade</taxon>
        <taxon>Stylosanthes</taxon>
    </lineage>
</organism>
<evidence type="ECO:0000313" key="2">
    <source>
        <dbReference type="EMBL" id="MED6152447.1"/>
    </source>
</evidence>
<evidence type="ECO:0000256" key="1">
    <source>
        <dbReference type="SAM" id="MobiDB-lite"/>
    </source>
</evidence>
<reference evidence="2 3" key="1">
    <citation type="journal article" date="2023" name="Plants (Basel)">
        <title>Bridging the Gap: Combining Genomics and Transcriptomics Approaches to Understand Stylosanthes scabra, an Orphan Legume from the Brazilian Caatinga.</title>
        <authorList>
            <person name="Ferreira-Neto J.R.C."/>
            <person name="da Silva M.D."/>
            <person name="Binneck E."/>
            <person name="de Melo N.F."/>
            <person name="da Silva R.H."/>
            <person name="de Melo A.L.T.M."/>
            <person name="Pandolfi V."/>
            <person name="Bustamante F.O."/>
            <person name="Brasileiro-Vidal A.C."/>
            <person name="Benko-Iseppon A.M."/>
        </authorList>
    </citation>
    <scope>NUCLEOTIDE SEQUENCE [LARGE SCALE GENOMIC DNA]</scope>
    <source>
        <tissue evidence="2">Leaves</tissue>
    </source>
</reference>